<name>A0A1B0FIH9_GLOMM</name>
<keyword evidence="2" id="KW-1185">Reference proteome</keyword>
<reference evidence="1" key="1">
    <citation type="submission" date="2020-05" db="UniProtKB">
        <authorList>
            <consortium name="EnsemblMetazoa"/>
        </authorList>
    </citation>
    <scope>IDENTIFICATION</scope>
    <source>
        <strain evidence="1">Yale</strain>
    </source>
</reference>
<evidence type="ECO:0000313" key="2">
    <source>
        <dbReference type="Proteomes" id="UP000092444"/>
    </source>
</evidence>
<dbReference type="VEuPathDB" id="VectorBase:GMOY003572"/>
<proteinExistence type="predicted"/>
<sequence length="18" mass="2258">MMLIYMVKRFAVFLILLR</sequence>
<accession>A0A1B0FIH9</accession>
<dbReference type="Proteomes" id="UP000092444">
    <property type="component" value="Unassembled WGS sequence"/>
</dbReference>
<organism evidence="1 2">
    <name type="scientific">Glossina morsitans morsitans</name>
    <name type="common">Savannah tsetse fly</name>
    <dbReference type="NCBI Taxonomy" id="37546"/>
    <lineage>
        <taxon>Eukaryota</taxon>
        <taxon>Metazoa</taxon>
        <taxon>Ecdysozoa</taxon>
        <taxon>Arthropoda</taxon>
        <taxon>Hexapoda</taxon>
        <taxon>Insecta</taxon>
        <taxon>Pterygota</taxon>
        <taxon>Neoptera</taxon>
        <taxon>Endopterygota</taxon>
        <taxon>Diptera</taxon>
        <taxon>Brachycera</taxon>
        <taxon>Muscomorpha</taxon>
        <taxon>Hippoboscoidea</taxon>
        <taxon>Glossinidae</taxon>
        <taxon>Glossina</taxon>
    </lineage>
</organism>
<dbReference type="EMBL" id="CCAG010020868">
    <property type="status" value="NOT_ANNOTATED_CDS"/>
    <property type="molecule type" value="Genomic_DNA"/>
</dbReference>
<protein>
    <submittedName>
        <fullName evidence="1">Uncharacterized protein</fullName>
    </submittedName>
</protein>
<dbReference type="AlphaFoldDB" id="A0A1B0FIH9"/>
<dbReference type="EnsemblMetazoa" id="GMOY003572-RA">
    <property type="protein sequence ID" value="GMOY003572-PA"/>
    <property type="gene ID" value="GMOY003572"/>
</dbReference>
<evidence type="ECO:0000313" key="1">
    <source>
        <dbReference type="EnsemblMetazoa" id="GMOY003572-PA"/>
    </source>
</evidence>